<evidence type="ECO:0000256" key="2">
    <source>
        <dbReference type="ARBA" id="ARBA00023002"/>
    </source>
</evidence>
<dbReference type="Pfam" id="PF13561">
    <property type="entry name" value="adh_short_C2"/>
    <property type="match status" value="1"/>
</dbReference>
<keyword evidence="4" id="KW-1185">Reference proteome</keyword>
<organism evidence="3 4">
    <name type="scientific">Salana multivorans</name>
    <dbReference type="NCBI Taxonomy" id="120377"/>
    <lineage>
        <taxon>Bacteria</taxon>
        <taxon>Bacillati</taxon>
        <taxon>Actinomycetota</taxon>
        <taxon>Actinomycetes</taxon>
        <taxon>Micrococcales</taxon>
        <taxon>Beutenbergiaceae</taxon>
        <taxon>Salana</taxon>
    </lineage>
</organism>
<comment type="caution">
    <text evidence="3">The sequence shown here is derived from an EMBL/GenBank/DDBJ whole genome shotgun (WGS) entry which is preliminary data.</text>
</comment>
<dbReference type="PANTHER" id="PTHR42760">
    <property type="entry name" value="SHORT-CHAIN DEHYDROGENASES/REDUCTASES FAMILY MEMBER"/>
    <property type="match status" value="1"/>
</dbReference>
<dbReference type="PRINTS" id="PR00080">
    <property type="entry name" value="SDRFAMILY"/>
</dbReference>
<evidence type="ECO:0000313" key="4">
    <source>
        <dbReference type="Proteomes" id="UP000275356"/>
    </source>
</evidence>
<dbReference type="CDD" id="cd05233">
    <property type="entry name" value="SDR_c"/>
    <property type="match status" value="1"/>
</dbReference>
<dbReference type="OrthoDB" id="8959163at2"/>
<dbReference type="SUPFAM" id="SSF51735">
    <property type="entry name" value="NAD(P)-binding Rossmann-fold domains"/>
    <property type="match status" value="1"/>
</dbReference>
<dbReference type="Proteomes" id="UP000275356">
    <property type="component" value="Unassembled WGS sequence"/>
</dbReference>
<dbReference type="EMBL" id="RKHQ01000002">
    <property type="protein sequence ID" value="ROR93223.1"/>
    <property type="molecule type" value="Genomic_DNA"/>
</dbReference>
<dbReference type="FunFam" id="3.40.50.720:FF:000084">
    <property type="entry name" value="Short-chain dehydrogenase reductase"/>
    <property type="match status" value="1"/>
</dbReference>
<dbReference type="AlphaFoldDB" id="A0A3N2D0F2"/>
<reference evidence="3 4" key="1">
    <citation type="submission" date="2018-11" db="EMBL/GenBank/DDBJ databases">
        <title>Sequencing the genomes of 1000 actinobacteria strains.</title>
        <authorList>
            <person name="Klenk H.-P."/>
        </authorList>
    </citation>
    <scope>NUCLEOTIDE SEQUENCE [LARGE SCALE GENOMIC DNA]</scope>
    <source>
        <strain evidence="3 4">DSM 13521</strain>
    </source>
</reference>
<sequence length="260" mass="26254">MDLDLAGKIAVVTGASRGIGLATVRALRDEGAVVVAAARRPTPDLTAAATTTVATDLATADGATQLIEATRREHGHVDLLVNNVGGGARLSLAPFGELDDEDWADALATNLMSAVRVTRAALPLLGRNGGAIVNVSSIGARRPDGPPLAYNVAKAALSALTAGLAAELARLGVRVNTVSPGPTRTAMWQSEHGLGGQLAAAMNVPIDAVVAGAPAQVGMVTGRLSEPEEVASLICFLLSGRADNITGADHLVDGGAIRSL</sequence>
<dbReference type="PANTHER" id="PTHR42760:SF133">
    <property type="entry name" value="3-OXOACYL-[ACYL-CARRIER-PROTEIN] REDUCTASE"/>
    <property type="match status" value="1"/>
</dbReference>
<protein>
    <submittedName>
        <fullName evidence="3">NAD(P)-dependent dehydrogenase (Short-subunit alcohol dehydrogenase family)</fullName>
    </submittedName>
</protein>
<gene>
    <name evidence="3" type="ORF">EDD28_2631</name>
</gene>
<proteinExistence type="inferred from homology"/>
<dbReference type="RefSeq" id="WP_123740214.1">
    <property type="nucleotide sequence ID" value="NZ_RKHQ01000002.1"/>
</dbReference>
<accession>A0A3N2D0F2</accession>
<dbReference type="InterPro" id="IPR036291">
    <property type="entry name" value="NAD(P)-bd_dom_sf"/>
</dbReference>
<dbReference type="Gene3D" id="3.40.50.720">
    <property type="entry name" value="NAD(P)-binding Rossmann-like Domain"/>
    <property type="match status" value="1"/>
</dbReference>
<dbReference type="InterPro" id="IPR002347">
    <property type="entry name" value="SDR_fam"/>
</dbReference>
<evidence type="ECO:0000256" key="1">
    <source>
        <dbReference type="ARBA" id="ARBA00006484"/>
    </source>
</evidence>
<dbReference type="GO" id="GO:0016616">
    <property type="term" value="F:oxidoreductase activity, acting on the CH-OH group of donors, NAD or NADP as acceptor"/>
    <property type="evidence" value="ECO:0007669"/>
    <property type="project" value="TreeGrafter"/>
</dbReference>
<evidence type="ECO:0000313" key="3">
    <source>
        <dbReference type="EMBL" id="ROR93223.1"/>
    </source>
</evidence>
<name>A0A3N2D0F2_9MICO</name>
<keyword evidence="2" id="KW-0560">Oxidoreductase</keyword>
<dbReference type="PRINTS" id="PR00081">
    <property type="entry name" value="GDHRDH"/>
</dbReference>
<comment type="similarity">
    <text evidence="1">Belongs to the short-chain dehydrogenases/reductases (SDR) family.</text>
</comment>